<organism evidence="1 2">
    <name type="scientific">Nibribacter koreensis</name>
    <dbReference type="NCBI Taxonomy" id="1084519"/>
    <lineage>
        <taxon>Bacteria</taxon>
        <taxon>Pseudomonadati</taxon>
        <taxon>Bacteroidota</taxon>
        <taxon>Cytophagia</taxon>
        <taxon>Cytophagales</taxon>
        <taxon>Hymenobacteraceae</taxon>
        <taxon>Nibribacter</taxon>
    </lineage>
</organism>
<evidence type="ECO:0000313" key="1">
    <source>
        <dbReference type="EMBL" id="GAA4295993.1"/>
    </source>
</evidence>
<reference evidence="2" key="1">
    <citation type="journal article" date="2019" name="Int. J. Syst. Evol. Microbiol.">
        <title>The Global Catalogue of Microorganisms (GCM) 10K type strain sequencing project: providing services to taxonomists for standard genome sequencing and annotation.</title>
        <authorList>
            <consortium name="The Broad Institute Genomics Platform"/>
            <consortium name="The Broad Institute Genome Sequencing Center for Infectious Disease"/>
            <person name="Wu L."/>
            <person name="Ma J."/>
        </authorList>
    </citation>
    <scope>NUCLEOTIDE SEQUENCE [LARGE SCALE GENOMIC DNA]</scope>
    <source>
        <strain evidence="2">JCM 17917</strain>
    </source>
</reference>
<evidence type="ECO:0008006" key="3">
    <source>
        <dbReference type="Google" id="ProtNLM"/>
    </source>
</evidence>
<name>A0ABP8F625_9BACT</name>
<accession>A0ABP8F625</accession>
<dbReference type="RefSeq" id="WP_345161499.1">
    <property type="nucleotide sequence ID" value="NZ_BAABGX010000001.1"/>
</dbReference>
<sequence>MSSQLSTTSFLFKGDIWRLLPDEATGIVGVEVRDTASLQVYFCLISVGSSQVLLDHFQLPESWWVGLAGIHEQVLYLNGFERTGQIGHPKGITAVHWATQKVFFELPAATLEGISHGTLLVSEAGTQPKVLYRVNALSGEVFSSFSQPEVPTIQENTKEATAYQVLYPEIYEQGSTYFDDLATFLLKDRAQVATSSVEYLETDSCFILSYYVRQENGLFVKFLVTYTLNGAVLYECCLLKDAERIGGPPFFVQAGQLFLVQDKNVLLSVSLPVNVNFD</sequence>
<keyword evidence="2" id="KW-1185">Reference proteome</keyword>
<proteinExistence type="predicted"/>
<dbReference type="Proteomes" id="UP001501844">
    <property type="component" value="Unassembled WGS sequence"/>
</dbReference>
<evidence type="ECO:0000313" key="2">
    <source>
        <dbReference type="Proteomes" id="UP001501844"/>
    </source>
</evidence>
<dbReference type="EMBL" id="BAABGX010000001">
    <property type="protein sequence ID" value="GAA4295993.1"/>
    <property type="molecule type" value="Genomic_DNA"/>
</dbReference>
<comment type="caution">
    <text evidence="1">The sequence shown here is derived from an EMBL/GenBank/DDBJ whole genome shotgun (WGS) entry which is preliminary data.</text>
</comment>
<dbReference type="Pfam" id="PF16248">
    <property type="entry name" value="DUF4905"/>
    <property type="match status" value="1"/>
</dbReference>
<dbReference type="InterPro" id="IPR032595">
    <property type="entry name" value="DUF4905"/>
</dbReference>
<protein>
    <recommendedName>
        <fullName evidence="3">DUF4905 domain-containing protein</fullName>
    </recommendedName>
</protein>
<gene>
    <name evidence="1" type="ORF">GCM10023183_02390</name>
</gene>